<dbReference type="EMBL" id="CP001899">
    <property type="protein sequence ID" value="ADC64250.1"/>
    <property type="molecule type" value="Genomic_DNA"/>
</dbReference>
<dbReference type="InterPro" id="IPR036676">
    <property type="entry name" value="PurM-like_C_sf"/>
</dbReference>
<feature type="domain" description="PurM-like C-terminal" evidence="2">
    <location>
        <begin position="186"/>
        <end position="287"/>
    </location>
</feature>
<proteinExistence type="predicted"/>
<dbReference type="KEGG" id="fpl:Ferp_0060"/>
<gene>
    <name evidence="3" type="ordered locus">Ferp_0060</name>
</gene>
<dbReference type="Gene3D" id="3.30.1330.10">
    <property type="entry name" value="PurM-like, N-terminal domain"/>
    <property type="match status" value="1"/>
</dbReference>
<dbReference type="GO" id="GO:0009030">
    <property type="term" value="F:thiamine-phosphate kinase activity"/>
    <property type="evidence" value="ECO:0007669"/>
    <property type="project" value="InterPro"/>
</dbReference>
<dbReference type="Pfam" id="PF00586">
    <property type="entry name" value="AIRS"/>
    <property type="match status" value="1"/>
</dbReference>
<sequence>MVSLDDIVKAVRNYPGVARKKYAGYFSKLVKAEFYGEDAAYIKFGDNYVILATDSIWHKVIEADLYWAGFVSILVNVHDVYAMGGKPLAALNVVSARSKEEMEEIARGIRDACEKFDVKIVGGHIHPDAKLPSIDVSMIGVAKSILRSDTAETGDKIVFAADLEGKPHPKLPYNFDSTNKSKEVLKYQFESMVEIAERKLANAAKDVSNAGILGTIAMMMEVSGKGCEIFVDRIFKPKNVSFVQWLLSYPACAFVVTTKKEREVLEVFEKHNLAAEVIGIVTDDKKVLLKSGREEAVLFDLNSESVLEIKE</sequence>
<reference evidence="4" key="1">
    <citation type="submission" date="2010-02" db="EMBL/GenBank/DDBJ databases">
        <title>Complete sequence of Ferroglobus placidus DSM 10642.</title>
        <authorList>
            <consortium name="US DOE Joint Genome Institute"/>
            <person name="Lucas S."/>
            <person name="Copeland A."/>
            <person name="Lapidus A."/>
            <person name="Cheng J.-F."/>
            <person name="Bruce D."/>
            <person name="Goodwin L."/>
            <person name="Pitluck S."/>
            <person name="Saunders E."/>
            <person name="Brettin T."/>
            <person name="Detter J.C."/>
            <person name="Han C."/>
            <person name="Tapia R."/>
            <person name="Larimer F."/>
            <person name="Land M."/>
            <person name="Hauser L."/>
            <person name="Kyrpides N."/>
            <person name="Ivanova N."/>
            <person name="Holmes D."/>
            <person name="Lovley D."/>
            <person name="Kyrpides N."/>
            <person name="Anderson I.J."/>
            <person name="Woyke T."/>
        </authorList>
    </citation>
    <scope>NUCLEOTIDE SEQUENCE [LARGE SCALE GENOMIC DNA]</scope>
    <source>
        <strain evidence="4">DSM 10642 / AEDII12DO</strain>
    </source>
</reference>
<dbReference type="Proteomes" id="UP000002613">
    <property type="component" value="Chromosome"/>
</dbReference>
<dbReference type="GO" id="GO:0009228">
    <property type="term" value="P:thiamine biosynthetic process"/>
    <property type="evidence" value="ECO:0007669"/>
    <property type="project" value="InterPro"/>
</dbReference>
<dbReference type="AlphaFoldDB" id="D3S114"/>
<dbReference type="InterPro" id="IPR006283">
    <property type="entry name" value="ThiL-like"/>
</dbReference>
<evidence type="ECO:0000259" key="2">
    <source>
        <dbReference type="Pfam" id="PF02769"/>
    </source>
</evidence>
<dbReference type="GeneID" id="8777552"/>
<dbReference type="SUPFAM" id="SSF56042">
    <property type="entry name" value="PurM C-terminal domain-like"/>
    <property type="match status" value="1"/>
</dbReference>
<dbReference type="eggNOG" id="arCOG00640">
    <property type="taxonomic scope" value="Archaea"/>
</dbReference>
<dbReference type="Gene3D" id="3.90.650.10">
    <property type="entry name" value="PurM-like C-terminal domain"/>
    <property type="match status" value="1"/>
</dbReference>
<protein>
    <submittedName>
        <fullName evidence="3">Methanogenesis marker protein 2</fullName>
    </submittedName>
</protein>
<dbReference type="RefSeq" id="WP_012964599.1">
    <property type="nucleotide sequence ID" value="NC_013849.1"/>
</dbReference>
<dbReference type="InterPro" id="IPR036921">
    <property type="entry name" value="PurM-like_N_sf"/>
</dbReference>
<dbReference type="PANTHER" id="PTHR30270:SF0">
    <property type="entry name" value="THIAMINE-MONOPHOSPHATE KINASE"/>
    <property type="match status" value="1"/>
</dbReference>
<evidence type="ECO:0000313" key="4">
    <source>
        <dbReference type="Proteomes" id="UP000002613"/>
    </source>
</evidence>
<dbReference type="Pfam" id="PF02769">
    <property type="entry name" value="AIRS_C"/>
    <property type="match status" value="1"/>
</dbReference>
<dbReference type="HOGENOM" id="CLU_073250_0_0_2"/>
<dbReference type="PaxDb" id="589924-Ferp_0060"/>
<feature type="domain" description="PurM-like N-terminal" evidence="1">
    <location>
        <begin position="36"/>
        <end position="142"/>
    </location>
</feature>
<dbReference type="PANTHER" id="PTHR30270">
    <property type="entry name" value="THIAMINE-MONOPHOSPHATE KINASE"/>
    <property type="match status" value="1"/>
</dbReference>
<accession>D3S114</accession>
<dbReference type="STRING" id="589924.Ferp_0060"/>
<reference evidence="3 4" key="2">
    <citation type="journal article" date="2011" name="Stand. Genomic Sci.">
        <title>Complete genome sequence of Ferroglobus placidus AEDII12DO.</title>
        <authorList>
            <person name="Anderson I."/>
            <person name="Risso C."/>
            <person name="Holmes D."/>
            <person name="Lucas S."/>
            <person name="Copeland A."/>
            <person name="Lapidus A."/>
            <person name="Cheng J.F."/>
            <person name="Bruce D."/>
            <person name="Goodwin L."/>
            <person name="Pitluck S."/>
            <person name="Saunders E."/>
            <person name="Brettin T."/>
            <person name="Detter J.C."/>
            <person name="Han C."/>
            <person name="Tapia R."/>
            <person name="Larimer F."/>
            <person name="Land M."/>
            <person name="Hauser L."/>
            <person name="Woyke T."/>
            <person name="Lovley D."/>
            <person name="Kyrpides N."/>
            <person name="Ivanova N."/>
        </authorList>
    </citation>
    <scope>NUCLEOTIDE SEQUENCE [LARGE SCALE GENOMIC DNA]</scope>
    <source>
        <strain evidence="4">DSM 10642 / AEDII12DO</strain>
    </source>
</reference>
<dbReference type="PIRSF" id="PIRSF036540">
    <property type="entry name" value="UCP036540_AIR"/>
    <property type="match status" value="1"/>
</dbReference>
<evidence type="ECO:0000259" key="1">
    <source>
        <dbReference type="Pfam" id="PF00586"/>
    </source>
</evidence>
<dbReference type="InterPro" id="IPR010918">
    <property type="entry name" value="PurM-like_C_dom"/>
</dbReference>
<name>D3S114_FERPA</name>
<dbReference type="InterPro" id="IPR011413">
    <property type="entry name" value="UCP036540_AIR"/>
</dbReference>
<dbReference type="InterPro" id="IPR016188">
    <property type="entry name" value="PurM-like_N"/>
</dbReference>
<organism evidence="3 4">
    <name type="scientific">Ferroglobus placidus (strain DSM 10642 / AEDII12DO)</name>
    <dbReference type="NCBI Taxonomy" id="589924"/>
    <lineage>
        <taxon>Archaea</taxon>
        <taxon>Methanobacteriati</taxon>
        <taxon>Methanobacteriota</taxon>
        <taxon>Archaeoglobi</taxon>
        <taxon>Archaeoglobales</taxon>
        <taxon>Archaeoglobaceae</taxon>
        <taxon>Ferroglobus</taxon>
    </lineage>
</organism>
<evidence type="ECO:0000313" key="3">
    <source>
        <dbReference type="EMBL" id="ADC64250.1"/>
    </source>
</evidence>
<dbReference type="CDD" id="cd02192">
    <property type="entry name" value="PurM-like3"/>
    <property type="match status" value="1"/>
</dbReference>
<keyword evidence="4" id="KW-1185">Reference proteome</keyword>
<dbReference type="SUPFAM" id="SSF55326">
    <property type="entry name" value="PurM N-terminal domain-like"/>
    <property type="match status" value="1"/>
</dbReference>
<dbReference type="OrthoDB" id="31494at2157"/>